<evidence type="ECO:0000259" key="8">
    <source>
        <dbReference type="PROSITE" id="PS01179"/>
    </source>
</evidence>
<protein>
    <recommendedName>
        <fullName evidence="3">Carboxyl-terminal PDZ ligand of neuronal nitric oxide synthase protein</fullName>
    </recommendedName>
    <alternativeName>
        <fullName evidence="5">C-terminal PDZ ligand of neuronal nitric oxide synthase protein</fullName>
    </alternativeName>
    <alternativeName>
        <fullName evidence="4">Nitric oxide synthase 1 adaptor protein</fullName>
    </alternativeName>
</protein>
<dbReference type="Gene3D" id="2.30.29.30">
    <property type="entry name" value="Pleckstrin-homology domain (PH domain)/Phosphotyrosine-binding domain (PTB)"/>
    <property type="match status" value="1"/>
</dbReference>
<dbReference type="Proteomes" id="UP000472277">
    <property type="component" value="Chromosome 21"/>
</dbReference>
<dbReference type="CDD" id="cd01270">
    <property type="entry name" value="PTB_CAPON-like"/>
    <property type="match status" value="1"/>
</dbReference>
<dbReference type="AlphaFoldDB" id="A0A674EI93"/>
<sequence>MPGITKYNLVDDAQDLRIPMHNEAAFQHGVCFEAKYIGSLEVGRPNSRMEIVAAMRRIRYEFKLKNIKKKKVNIIVSADGVRVVLRKKKKVSPLQNMKYLMKYFTIPFRIFYVSHDAQDLKIFSYIARDGKSNMFRCNVFKSKRKSQAMRIVRTVGQAFDVCHQLTLQQTGEQISEDGGVTSTADAEGTDAVPGVTGICPRTMPSYYIVPTDPTQQLTSSRSGPPVSSLLAVDCSVAHQVQLLQRQLQQQEQQAQAAAAQVRVLQDQLSVEVCARTDAQARVQRLLLQNTDLLQHISLLVKQIQEMELKSAAGLSSMGSQDSLLEITFRAKPPSVLRDITTTHTSMGPLAPDSHSLGPGGVRLECFRFPRGDSPLGGGEVLGALELLRFRESGIGSEYESNADESSDRDSWGRGEGAGPEGAALLFNVMNAESPADCLGDEVAV</sequence>
<evidence type="ECO:0000313" key="10">
    <source>
        <dbReference type="Proteomes" id="UP000472277"/>
    </source>
</evidence>
<dbReference type="InterPro" id="IPR006020">
    <property type="entry name" value="PTB/PI_dom"/>
</dbReference>
<evidence type="ECO:0000256" key="4">
    <source>
        <dbReference type="ARBA" id="ARBA00075003"/>
    </source>
</evidence>
<dbReference type="FunFam" id="2.30.29.30:FF:000124">
    <property type="entry name" value="carboxyl-terminal PDZ ligand of neuronal nitric oxide synthase protein-like"/>
    <property type="match status" value="1"/>
</dbReference>
<dbReference type="SUPFAM" id="SSF50729">
    <property type="entry name" value="PH domain-like"/>
    <property type="match status" value="1"/>
</dbReference>
<gene>
    <name evidence="9" type="primary">LOC115156636</name>
</gene>
<dbReference type="GeneTree" id="ENSGT00510000046975"/>
<evidence type="ECO:0000256" key="2">
    <source>
        <dbReference type="ARBA" id="ARBA00054402"/>
    </source>
</evidence>
<dbReference type="OMA" id="QLSVEAC"/>
<dbReference type="InterPro" id="IPR011993">
    <property type="entry name" value="PH-like_dom_sf"/>
</dbReference>
<dbReference type="GO" id="GO:0050998">
    <property type="term" value="F:nitric-oxide synthase binding"/>
    <property type="evidence" value="ECO:0007669"/>
    <property type="project" value="TreeGrafter"/>
</dbReference>
<dbReference type="InParanoid" id="A0A674EI93"/>
<evidence type="ECO:0000256" key="6">
    <source>
        <dbReference type="SAM" id="Coils"/>
    </source>
</evidence>
<comment type="function">
    <text evidence="2">Adapter protein involved in neuronal nitric-oxide (NO) synthesis regulation via its association with nNOS/NOS1. The complex formed with NOS1 and synapsins is necessary for specific NO and synapsin functions at a presynaptic level. Mediates an indirect interaction between NOS1 and RASD1 leading to enhance the ability of NOS1 to activate RASD1. Competes with DLG4 for interaction with NOS1, possibly affecting NOS1 activity by regulating the interaction between NOS1 and DLG4. In kidney podocytes, plays a role in podosomes and filopodia formation through CDC42 activation.</text>
</comment>
<dbReference type="PANTHER" id="PTHR11232:SF76">
    <property type="entry name" value="CARBOXYL-TERMINAL PDZ LIGAND OF NEURONAL NITRIC OXIDE SYNTHASE PROTEIN"/>
    <property type="match status" value="1"/>
</dbReference>
<dbReference type="Ensembl" id="ENSSTUT00000115416.1">
    <property type="protein sequence ID" value="ENSSTUP00000107740.1"/>
    <property type="gene ID" value="ENSSTUG00000047887.1"/>
</dbReference>
<evidence type="ECO:0000256" key="5">
    <source>
        <dbReference type="ARBA" id="ARBA00075107"/>
    </source>
</evidence>
<accession>A0A674EI93</accession>
<feature type="domain" description="PID" evidence="8">
    <location>
        <begin position="29"/>
        <end position="173"/>
    </location>
</feature>
<dbReference type="InterPro" id="IPR051133">
    <property type="entry name" value="Adapter_Engulfment-Domain"/>
</dbReference>
<proteinExistence type="predicted"/>
<evidence type="ECO:0000313" key="9">
    <source>
        <dbReference type="Ensembl" id="ENSSTUP00000107740.1"/>
    </source>
</evidence>
<reference evidence="9" key="1">
    <citation type="submission" date="2025-08" db="UniProtKB">
        <authorList>
            <consortium name="Ensembl"/>
        </authorList>
    </citation>
    <scope>IDENTIFICATION</scope>
</reference>
<dbReference type="Pfam" id="PF00640">
    <property type="entry name" value="PID"/>
    <property type="match status" value="1"/>
</dbReference>
<keyword evidence="10" id="KW-1185">Reference proteome</keyword>
<organism evidence="9 10">
    <name type="scientific">Salmo trutta</name>
    <name type="common">Brown trout</name>
    <dbReference type="NCBI Taxonomy" id="8032"/>
    <lineage>
        <taxon>Eukaryota</taxon>
        <taxon>Metazoa</taxon>
        <taxon>Chordata</taxon>
        <taxon>Craniata</taxon>
        <taxon>Vertebrata</taxon>
        <taxon>Euteleostomi</taxon>
        <taxon>Actinopterygii</taxon>
        <taxon>Neopterygii</taxon>
        <taxon>Teleostei</taxon>
        <taxon>Protacanthopterygii</taxon>
        <taxon>Salmoniformes</taxon>
        <taxon>Salmonidae</taxon>
        <taxon>Salmoninae</taxon>
        <taxon>Salmo</taxon>
    </lineage>
</organism>
<evidence type="ECO:0000256" key="7">
    <source>
        <dbReference type="SAM" id="MobiDB-lite"/>
    </source>
</evidence>
<feature type="region of interest" description="Disordered" evidence="7">
    <location>
        <begin position="397"/>
        <end position="417"/>
    </location>
</feature>
<dbReference type="SMART" id="SM00462">
    <property type="entry name" value="PTB"/>
    <property type="match status" value="1"/>
</dbReference>
<feature type="coiled-coil region" evidence="6">
    <location>
        <begin position="240"/>
        <end position="267"/>
    </location>
</feature>
<dbReference type="PROSITE" id="PS01179">
    <property type="entry name" value="PID"/>
    <property type="match status" value="1"/>
</dbReference>
<dbReference type="PANTHER" id="PTHR11232">
    <property type="entry name" value="PHOSPHOTYROSINE INTERACTION DOMAIN-CONTAINING FAMILY MEMBER"/>
    <property type="match status" value="1"/>
</dbReference>
<evidence type="ECO:0000256" key="3">
    <source>
        <dbReference type="ARBA" id="ARBA00067706"/>
    </source>
</evidence>
<name>A0A674EI93_SALTR</name>
<reference evidence="9" key="2">
    <citation type="submission" date="2025-09" db="UniProtKB">
        <authorList>
            <consortium name="Ensembl"/>
        </authorList>
    </citation>
    <scope>IDENTIFICATION</scope>
</reference>
<feature type="region of interest" description="Disordered" evidence="7">
    <location>
        <begin position="174"/>
        <end position="194"/>
    </location>
</feature>
<evidence type="ECO:0000256" key="1">
    <source>
        <dbReference type="ARBA" id="ARBA00023054"/>
    </source>
</evidence>
<keyword evidence="1 6" id="KW-0175">Coiled coil</keyword>